<sequence length="140" mass="16140">MSQKFDFLKLRKRNYSGTTITNTSTQSQSILSSPITSSDAKKAKYQCGKCDKILSTLSGFRNHLRRTHDGEKPFKCDRCDLSYKHASGLCLHRRSIHGDTNELECTKCLKAFNCRGNLKRHLLTHVNSVEREEIWKQNYV</sequence>
<accession>A0AC35FTZ8</accession>
<protein>
    <submittedName>
        <fullName evidence="2">C2H2-type domain-containing protein</fullName>
    </submittedName>
</protein>
<dbReference type="Proteomes" id="UP000887580">
    <property type="component" value="Unplaced"/>
</dbReference>
<dbReference type="WBParaSite" id="PS1159_v2.g20338.t1">
    <property type="protein sequence ID" value="PS1159_v2.g20338.t1"/>
    <property type="gene ID" value="PS1159_v2.g20338"/>
</dbReference>
<name>A0AC35FTZ8_9BILA</name>
<evidence type="ECO:0000313" key="2">
    <source>
        <dbReference type="WBParaSite" id="PS1159_v2.g20338.t1"/>
    </source>
</evidence>
<reference evidence="2" key="1">
    <citation type="submission" date="2022-11" db="UniProtKB">
        <authorList>
            <consortium name="WormBaseParasite"/>
        </authorList>
    </citation>
    <scope>IDENTIFICATION</scope>
</reference>
<evidence type="ECO:0000313" key="1">
    <source>
        <dbReference type="Proteomes" id="UP000887580"/>
    </source>
</evidence>
<organism evidence="1 2">
    <name type="scientific">Panagrolaimus sp. PS1159</name>
    <dbReference type="NCBI Taxonomy" id="55785"/>
    <lineage>
        <taxon>Eukaryota</taxon>
        <taxon>Metazoa</taxon>
        <taxon>Ecdysozoa</taxon>
        <taxon>Nematoda</taxon>
        <taxon>Chromadorea</taxon>
        <taxon>Rhabditida</taxon>
        <taxon>Tylenchina</taxon>
        <taxon>Panagrolaimomorpha</taxon>
        <taxon>Panagrolaimoidea</taxon>
        <taxon>Panagrolaimidae</taxon>
        <taxon>Panagrolaimus</taxon>
    </lineage>
</organism>
<proteinExistence type="predicted"/>